<dbReference type="Proteomes" id="UP000288028">
    <property type="component" value="Unassembled WGS sequence"/>
</dbReference>
<evidence type="ECO:0000313" key="1">
    <source>
        <dbReference type="EMBL" id="RSU15866.1"/>
    </source>
</evidence>
<protein>
    <submittedName>
        <fullName evidence="1">Uncharacterized protein</fullName>
    </submittedName>
</protein>
<dbReference type="AlphaFoldDB" id="A0A430B6D9"/>
<proteinExistence type="predicted"/>
<evidence type="ECO:0000313" key="2">
    <source>
        <dbReference type="Proteomes" id="UP000288028"/>
    </source>
</evidence>
<dbReference type="GeneID" id="95581726"/>
<name>A0A430B6D9_9ENTE</name>
<dbReference type="Pfam" id="PF19848">
    <property type="entry name" value="DUF6323"/>
    <property type="match status" value="1"/>
</dbReference>
<dbReference type="EMBL" id="NGKB01000004">
    <property type="protein sequence ID" value="RSU15866.1"/>
    <property type="molecule type" value="Genomic_DNA"/>
</dbReference>
<comment type="caution">
    <text evidence="1">The sequence shown here is derived from an EMBL/GenBank/DDBJ whole genome shotgun (WGS) entry which is preliminary data.</text>
</comment>
<reference evidence="1 2" key="1">
    <citation type="submission" date="2017-05" db="EMBL/GenBank/DDBJ databases">
        <title>Vagococcus spp. assemblies.</title>
        <authorList>
            <person name="Gulvik C.A."/>
        </authorList>
    </citation>
    <scope>NUCLEOTIDE SEQUENCE [LARGE SCALE GENOMIC DNA]</scope>
    <source>
        <strain evidence="1 2">SS1714</strain>
    </source>
</reference>
<gene>
    <name evidence="1" type="ORF">CBF28_05375</name>
</gene>
<dbReference type="RefSeq" id="WP_126792732.1">
    <property type="nucleotide sequence ID" value="NZ_CP060720.1"/>
</dbReference>
<accession>A0A430B6D9</accession>
<keyword evidence="2" id="KW-1185">Reference proteome</keyword>
<organism evidence="1 2">
    <name type="scientific">Vagococcus carniphilus</name>
    <dbReference type="NCBI Taxonomy" id="218144"/>
    <lineage>
        <taxon>Bacteria</taxon>
        <taxon>Bacillati</taxon>
        <taxon>Bacillota</taxon>
        <taxon>Bacilli</taxon>
        <taxon>Lactobacillales</taxon>
        <taxon>Enterococcaceae</taxon>
        <taxon>Vagococcus</taxon>
    </lineage>
</organism>
<sequence length="149" mass="17681">MKKESEDVLFNLSIVDNNLLGTIQNELNEESFFLVTKEDVEVMVENRNKILVEKNIIDFSVEYLIKGAALFSDDSHLKKESWQSQITDFFNIFYEVRKETPLFIEDEIIYQRIKKLANVFEKDMVHVAGYFETNLTWYEEELDESFNSK</sequence>
<dbReference type="InterPro" id="IPR046286">
    <property type="entry name" value="DUF6323"/>
</dbReference>